<accession>A0A2T9YKE1</accession>
<keyword evidence="2" id="KW-0813">Transport</keyword>
<dbReference type="Proteomes" id="UP000245699">
    <property type="component" value="Unassembled WGS sequence"/>
</dbReference>
<dbReference type="AlphaFoldDB" id="A0A2T9YKE1"/>
<comment type="caution">
    <text evidence="4">The sequence shown here is derived from an EMBL/GenBank/DDBJ whole genome shotgun (WGS) entry which is preliminary data.</text>
</comment>
<organism evidence="4 5">
    <name type="scientific">Furculomyces boomerangus</name>
    <dbReference type="NCBI Taxonomy" id="61424"/>
    <lineage>
        <taxon>Eukaryota</taxon>
        <taxon>Fungi</taxon>
        <taxon>Fungi incertae sedis</taxon>
        <taxon>Zoopagomycota</taxon>
        <taxon>Kickxellomycotina</taxon>
        <taxon>Harpellomycetes</taxon>
        <taxon>Harpellales</taxon>
        <taxon>Harpellaceae</taxon>
        <taxon>Furculomyces</taxon>
    </lineage>
</organism>
<dbReference type="Gene3D" id="1.10.357.70">
    <property type="entry name" value="Exocyst complex component Sec6, C-terminal domain"/>
    <property type="match status" value="1"/>
</dbReference>
<evidence type="ECO:0000256" key="1">
    <source>
        <dbReference type="ARBA" id="ARBA00009447"/>
    </source>
</evidence>
<dbReference type="GO" id="GO:0006887">
    <property type="term" value="P:exocytosis"/>
    <property type="evidence" value="ECO:0007669"/>
    <property type="project" value="UniProtKB-KW"/>
</dbReference>
<reference evidence="4 5" key="1">
    <citation type="journal article" date="2018" name="MBio">
        <title>Comparative Genomics Reveals the Core Gene Toolbox for the Fungus-Insect Symbiosis.</title>
        <authorList>
            <person name="Wang Y."/>
            <person name="Stata M."/>
            <person name="Wang W."/>
            <person name="Stajich J.E."/>
            <person name="White M.M."/>
            <person name="Moncalvo J.M."/>
        </authorList>
    </citation>
    <scope>NUCLEOTIDE SEQUENCE [LARGE SCALE GENOMIC DNA]</scope>
    <source>
        <strain evidence="4 5">AUS-77-4</strain>
    </source>
</reference>
<evidence type="ECO:0000256" key="3">
    <source>
        <dbReference type="ARBA" id="ARBA00022483"/>
    </source>
</evidence>
<dbReference type="PANTHER" id="PTHR21292:SF1">
    <property type="entry name" value="EXOCYST COMPLEX COMPONENT 3"/>
    <property type="match status" value="1"/>
</dbReference>
<comment type="similarity">
    <text evidence="1">Belongs to the SEC6 family.</text>
</comment>
<name>A0A2T9YKE1_9FUNG</name>
<dbReference type="Gene3D" id="1.10.357.50">
    <property type="match status" value="1"/>
</dbReference>
<keyword evidence="3" id="KW-0268">Exocytosis</keyword>
<gene>
    <name evidence="4" type="ORF">BB559_003571</name>
</gene>
<dbReference type="EMBL" id="MBFT01000346">
    <property type="protein sequence ID" value="PVU92812.1"/>
    <property type="molecule type" value="Genomic_DNA"/>
</dbReference>
<sequence length="764" mass="88540">MKAFSDNSEENIEVRRYAIQRLAKLLVHPDDLRFKLEGIKSKLTQEKMLVDAQLSADVQRQFDDVQEGLELLFSTEEQIDKVKGEMHNVDKLCHDAQSFLSNYDRIKKISLVHKNFEQAELFYRKFQTFNNQCIGIGEMLRKANDEIEKFDFNLLKMHYQIDQLEKFRDQAVFITRNSDDDVRMTLSEVFLDFENLRDAFDFFIWEVASRLYDLGANRKYNLIVQLLKIIETEEKFDAVAIKEKNLRQQTNSLKFIGSMGFGSSTNDTKARPERQIKQYKKRFIETTKKIVANRMHEFFNEVLADEDEINKATELVIDDLQFIAESIIPCVPISYGLFDVFLNQYHMAVVEKVKELSHPGMEGRSILNLLRFAREYQVTMKKDLGIPKDRLVPPLLEGREDALIADYLNLVKTKVSEWINNLMLTETKEFLERPNPPEVGENSQYVLQGSIIMFEIVNQQVDLAIESGRGKLVCDVIFECNKIFAVTNKKWTQLLQAETKKQIETPGEVSEGLVDYIMALANDQLRCVEFSGSIQTRLSDQLSKAYQEKLSVELGSALEGFMDVAQMCVRELSEIVFADLRPVFNALYTKDWYQEDLLQPVIETLSDYFVDFKDHLHEFLFIRVVQELLERHVTGYIDAIGLRSTKFRKKVCVPKLKQEIGASSQFFKDYLDASVVLEIMNALTMVASLINASPTMIFLEYFSIKKQFPDVPLAMVEDILNKREDIDSSQTREIMDSLRAKTTSEQPVIGARQTIFSKLKNYKQ</sequence>
<evidence type="ECO:0000256" key="2">
    <source>
        <dbReference type="ARBA" id="ARBA00022448"/>
    </source>
</evidence>
<dbReference type="Pfam" id="PF06046">
    <property type="entry name" value="Sec6"/>
    <property type="match status" value="1"/>
</dbReference>
<dbReference type="InterPro" id="IPR042532">
    <property type="entry name" value="EXOC3/Sec6_C"/>
</dbReference>
<proteinExistence type="inferred from homology"/>
<dbReference type="GO" id="GO:0000149">
    <property type="term" value="F:SNARE binding"/>
    <property type="evidence" value="ECO:0007669"/>
    <property type="project" value="TreeGrafter"/>
</dbReference>
<dbReference type="PANTHER" id="PTHR21292">
    <property type="entry name" value="EXOCYST COMPLEX COMPONENT SEC6-RELATED"/>
    <property type="match status" value="1"/>
</dbReference>
<evidence type="ECO:0000313" key="5">
    <source>
        <dbReference type="Proteomes" id="UP000245699"/>
    </source>
</evidence>
<dbReference type="GO" id="GO:0000145">
    <property type="term" value="C:exocyst"/>
    <property type="evidence" value="ECO:0007669"/>
    <property type="project" value="InterPro"/>
</dbReference>
<evidence type="ECO:0000313" key="4">
    <source>
        <dbReference type="EMBL" id="PVU92812.1"/>
    </source>
</evidence>
<dbReference type="GO" id="GO:0051601">
    <property type="term" value="P:exocyst localization"/>
    <property type="evidence" value="ECO:0007669"/>
    <property type="project" value="TreeGrafter"/>
</dbReference>
<dbReference type="OrthoDB" id="190098at2759"/>
<dbReference type="InterPro" id="IPR010326">
    <property type="entry name" value="EXOC3/Sec6"/>
</dbReference>
<protein>
    <submittedName>
        <fullName evidence="4">Uncharacterized protein</fullName>
    </submittedName>
</protein>
<keyword evidence="5" id="KW-1185">Reference proteome</keyword>
<dbReference type="STRING" id="61424.A0A2T9YKE1"/>